<evidence type="ECO:0000313" key="3">
    <source>
        <dbReference type="Proteomes" id="UP000724874"/>
    </source>
</evidence>
<feature type="region of interest" description="Disordered" evidence="1">
    <location>
        <begin position="428"/>
        <end position="451"/>
    </location>
</feature>
<dbReference type="EMBL" id="JADNYJ010000002">
    <property type="protein sequence ID" value="KAF8912898.1"/>
    <property type="molecule type" value="Genomic_DNA"/>
</dbReference>
<feature type="compositionally biased region" description="Polar residues" evidence="1">
    <location>
        <begin position="437"/>
        <end position="451"/>
    </location>
</feature>
<feature type="compositionally biased region" description="Polar residues" evidence="1">
    <location>
        <begin position="115"/>
        <end position="139"/>
    </location>
</feature>
<reference evidence="2" key="1">
    <citation type="submission" date="2020-11" db="EMBL/GenBank/DDBJ databases">
        <authorList>
            <consortium name="DOE Joint Genome Institute"/>
            <person name="Ahrendt S."/>
            <person name="Riley R."/>
            <person name="Andreopoulos W."/>
            <person name="LaButti K."/>
            <person name="Pangilinan J."/>
            <person name="Ruiz-duenas F.J."/>
            <person name="Barrasa J.M."/>
            <person name="Sanchez-Garcia M."/>
            <person name="Camarero S."/>
            <person name="Miyauchi S."/>
            <person name="Serrano A."/>
            <person name="Linde D."/>
            <person name="Babiker R."/>
            <person name="Drula E."/>
            <person name="Ayuso-Fernandez I."/>
            <person name="Pacheco R."/>
            <person name="Padilla G."/>
            <person name="Ferreira P."/>
            <person name="Barriuso J."/>
            <person name="Kellner H."/>
            <person name="Castanera R."/>
            <person name="Alfaro M."/>
            <person name="Ramirez L."/>
            <person name="Pisabarro A.G."/>
            <person name="Kuo A."/>
            <person name="Tritt A."/>
            <person name="Lipzen A."/>
            <person name="He G."/>
            <person name="Yan M."/>
            <person name="Ng V."/>
            <person name="Cullen D."/>
            <person name="Martin F."/>
            <person name="Rosso M.-N."/>
            <person name="Henrissat B."/>
            <person name="Hibbett D."/>
            <person name="Martinez A.T."/>
            <person name="Grigoriev I.V."/>
        </authorList>
    </citation>
    <scope>NUCLEOTIDE SEQUENCE</scope>
    <source>
        <strain evidence="2">AH 44721</strain>
    </source>
</reference>
<comment type="caution">
    <text evidence="2">The sequence shown here is derived from an EMBL/GenBank/DDBJ whole genome shotgun (WGS) entry which is preliminary data.</text>
</comment>
<proteinExistence type="predicted"/>
<organism evidence="2 3">
    <name type="scientific">Gymnopilus junonius</name>
    <name type="common">Spectacular rustgill mushroom</name>
    <name type="synonym">Gymnopilus spectabilis subsp. junonius</name>
    <dbReference type="NCBI Taxonomy" id="109634"/>
    <lineage>
        <taxon>Eukaryota</taxon>
        <taxon>Fungi</taxon>
        <taxon>Dikarya</taxon>
        <taxon>Basidiomycota</taxon>
        <taxon>Agaricomycotina</taxon>
        <taxon>Agaricomycetes</taxon>
        <taxon>Agaricomycetidae</taxon>
        <taxon>Agaricales</taxon>
        <taxon>Agaricineae</taxon>
        <taxon>Hymenogastraceae</taxon>
        <taxon>Gymnopilus</taxon>
    </lineage>
</organism>
<dbReference type="OrthoDB" id="3365514at2759"/>
<sequence>MWIGESSIQTTAIITDSDPDFPEKILLSEFNALARCLKDAVVKTGQIYRFHAVACRLGIESHAHNPPHSLTAALGQDIEKYDQICDSIEAHLATTCHQPSRSVDVASPVPPPTSGVLNETFAQPSSDGSKTTPRNSPVLNSFPGRRPSAISISSLHRPQFPLKLDLSSTSLRITEEEATVFTKGLASPVTLAPKSARALGPSESFPELMATFGGSSSTLDAGHGPPNMDLSLPDGMHMSEKGPDLATLAAGLGDSLEKPIELDLDAMDIEMASINDHFGSPVEDPGHTGDGLFSPVLDNGESGQQLQVENDQSQKEENDLANFQMDANMHDELFGNFSSRGQMELTSDASIPHPPSTSMPFSTSLLAQFSSAADSMEGKTSSTGDSLVPDSGETFVLNSIDLANLGSGFFSDGQSPEMNFSLDMESFLNMNPDVDSQGDSNTSKAQDQAQN</sequence>
<dbReference type="Proteomes" id="UP000724874">
    <property type="component" value="Unassembled WGS sequence"/>
</dbReference>
<feature type="region of interest" description="Disordered" evidence="1">
    <location>
        <begin position="277"/>
        <end position="300"/>
    </location>
</feature>
<name>A0A9P5TV51_GYMJU</name>
<gene>
    <name evidence="2" type="ORF">CPB84DRAFT_1841340</name>
</gene>
<evidence type="ECO:0000256" key="1">
    <source>
        <dbReference type="SAM" id="MobiDB-lite"/>
    </source>
</evidence>
<evidence type="ECO:0000313" key="2">
    <source>
        <dbReference type="EMBL" id="KAF8912898.1"/>
    </source>
</evidence>
<keyword evidence="3" id="KW-1185">Reference proteome</keyword>
<accession>A0A9P5TV51</accession>
<protein>
    <submittedName>
        <fullName evidence="2">Uncharacterized protein</fullName>
    </submittedName>
</protein>
<dbReference type="AlphaFoldDB" id="A0A9P5TV51"/>
<feature type="region of interest" description="Disordered" evidence="1">
    <location>
        <begin position="101"/>
        <end position="143"/>
    </location>
</feature>